<gene>
    <name evidence="2" type="ORF">UT93_C0035G0011</name>
</gene>
<keyword evidence="1" id="KW-0472">Membrane</keyword>
<evidence type="ECO:0000313" key="2">
    <source>
        <dbReference type="EMBL" id="KKR54573.1"/>
    </source>
</evidence>
<accession>A0A0G0RQ01</accession>
<dbReference type="Proteomes" id="UP000034627">
    <property type="component" value="Unassembled WGS sequence"/>
</dbReference>
<protein>
    <submittedName>
        <fullName evidence="2">Uncharacterized protein</fullName>
    </submittedName>
</protein>
<evidence type="ECO:0000256" key="1">
    <source>
        <dbReference type="SAM" id="Phobius"/>
    </source>
</evidence>
<keyword evidence="1" id="KW-1133">Transmembrane helix</keyword>
<feature type="transmembrane region" description="Helical" evidence="1">
    <location>
        <begin position="9"/>
        <end position="29"/>
    </location>
</feature>
<reference evidence="2 3" key="1">
    <citation type="journal article" date="2015" name="Nature">
        <title>rRNA introns, odd ribosomes, and small enigmatic genomes across a large radiation of phyla.</title>
        <authorList>
            <person name="Brown C.T."/>
            <person name="Hug L.A."/>
            <person name="Thomas B.C."/>
            <person name="Sharon I."/>
            <person name="Castelle C.J."/>
            <person name="Singh A."/>
            <person name="Wilkins M.J."/>
            <person name="Williams K.H."/>
            <person name="Banfield J.F."/>
        </authorList>
    </citation>
    <scope>NUCLEOTIDE SEQUENCE [LARGE SCALE GENOMIC DNA]</scope>
</reference>
<evidence type="ECO:0000313" key="3">
    <source>
        <dbReference type="Proteomes" id="UP000034627"/>
    </source>
</evidence>
<proteinExistence type="predicted"/>
<dbReference type="EMBL" id="LBYR01000035">
    <property type="protein sequence ID" value="KKR54573.1"/>
    <property type="molecule type" value="Genomic_DNA"/>
</dbReference>
<dbReference type="AlphaFoldDB" id="A0A0G0RQ01"/>
<sequence>MKKVFKPVFIYIFFASLLSFIVGMFFGFYSESRLQNNTGYKFPPIHSLEDKSSYSCNLIYDYFNQADLDSNIHQSDFFDSSTVKAITLNIENGTLRMMNKYDDSFSEMLIFSLPWRVQNNTTKRLFATFYSIMRVQDVNDDAEDHSGTFMLDKTTGRAMLIRGETRMLSSTTYNYASRTMLFTCE</sequence>
<comment type="caution">
    <text evidence="2">The sequence shown here is derived from an EMBL/GenBank/DDBJ whole genome shotgun (WGS) entry which is preliminary data.</text>
</comment>
<name>A0A0G0RQ01_9BACT</name>
<organism evidence="2 3">
    <name type="scientific">Candidatus Woesebacteria bacterium GW2011_GWF1_40_24</name>
    <dbReference type="NCBI Taxonomy" id="1618601"/>
    <lineage>
        <taxon>Bacteria</taxon>
        <taxon>Candidatus Woeseibacteriota</taxon>
    </lineage>
</organism>
<keyword evidence="1" id="KW-0812">Transmembrane</keyword>